<name>A0A4R0GIN9_9ENTR</name>
<dbReference type="AlphaFoldDB" id="A0A4R0GIN9"/>
<dbReference type="Proteomes" id="UP000291424">
    <property type="component" value="Unassembled WGS sequence"/>
</dbReference>
<dbReference type="GO" id="GO:0016747">
    <property type="term" value="F:acyltransferase activity, transferring groups other than amino-acyl groups"/>
    <property type="evidence" value="ECO:0007669"/>
    <property type="project" value="InterPro"/>
</dbReference>
<organism evidence="2 3">
    <name type="scientific">Enterobacter wuhouensis</name>
    <dbReference type="NCBI Taxonomy" id="2529381"/>
    <lineage>
        <taxon>Bacteria</taxon>
        <taxon>Pseudomonadati</taxon>
        <taxon>Pseudomonadota</taxon>
        <taxon>Gammaproteobacteria</taxon>
        <taxon>Enterobacterales</taxon>
        <taxon>Enterobacteriaceae</taxon>
        <taxon>Enterobacter</taxon>
    </lineage>
</organism>
<comment type="caution">
    <text evidence="2">The sequence shown here is derived from an EMBL/GenBank/DDBJ whole genome shotgun (WGS) entry which is preliminary data.</text>
</comment>
<accession>A0A4R0GIN9</accession>
<evidence type="ECO:0000313" key="2">
    <source>
        <dbReference type="EMBL" id="TCB95201.1"/>
    </source>
</evidence>
<dbReference type="PROSITE" id="PS51186">
    <property type="entry name" value="GNAT"/>
    <property type="match status" value="1"/>
</dbReference>
<feature type="domain" description="N-acetyltransferase" evidence="1">
    <location>
        <begin position="3"/>
        <end position="170"/>
    </location>
</feature>
<dbReference type="Gene3D" id="3.40.630.30">
    <property type="match status" value="1"/>
</dbReference>
<dbReference type="EMBL" id="SJOO01000001">
    <property type="protein sequence ID" value="TCB95201.1"/>
    <property type="molecule type" value="Genomic_DNA"/>
</dbReference>
<keyword evidence="2" id="KW-0808">Transferase</keyword>
<dbReference type="OrthoDB" id="6864670at2"/>
<protein>
    <submittedName>
        <fullName evidence="2">GNAT family N-acetyltransferase</fullName>
    </submittedName>
</protein>
<sequence length="170" mass="19181">MTLRLREATSADSQLLSDLGYEIYPAPFAPLWVSEAEMNDFLAGEFALPVLEKSLREEGITWYVAQTDRPIGFTKVSWEAAMPGTGEVGVLLNKIYLAPAETGKNYGQVMFEQMVQLARNKGKAILWLEVLEQNEGAYRFYQKQGMLCVNEVAFETASQRSMLKIMRLTL</sequence>
<dbReference type="SUPFAM" id="SSF55729">
    <property type="entry name" value="Acyl-CoA N-acyltransferases (Nat)"/>
    <property type="match status" value="1"/>
</dbReference>
<proteinExistence type="predicted"/>
<evidence type="ECO:0000259" key="1">
    <source>
        <dbReference type="PROSITE" id="PS51186"/>
    </source>
</evidence>
<dbReference type="Pfam" id="PF00583">
    <property type="entry name" value="Acetyltransf_1"/>
    <property type="match status" value="1"/>
</dbReference>
<dbReference type="InterPro" id="IPR016181">
    <property type="entry name" value="Acyl_CoA_acyltransferase"/>
</dbReference>
<dbReference type="InterPro" id="IPR000182">
    <property type="entry name" value="GNAT_dom"/>
</dbReference>
<dbReference type="RefSeq" id="WP_131632750.1">
    <property type="nucleotide sequence ID" value="NZ_SJOO01000001.1"/>
</dbReference>
<gene>
    <name evidence="2" type="ORF">E0L20_03735</name>
</gene>
<evidence type="ECO:0000313" key="3">
    <source>
        <dbReference type="Proteomes" id="UP000291424"/>
    </source>
</evidence>
<reference evidence="2 3" key="1">
    <citation type="submission" date="2019-02" db="EMBL/GenBank/DDBJ databases">
        <title>The draft genome of Enterobacter spp. strains.</title>
        <authorList>
            <person name="Wang C."/>
            <person name="Feng Y."/>
            <person name="Zong Z."/>
        </authorList>
    </citation>
    <scope>NUCLEOTIDE SEQUENCE [LARGE SCALE GENOMIC DNA]</scope>
    <source>
        <strain evidence="2 3">WCHEW120002</strain>
    </source>
</reference>